<evidence type="ECO:0000313" key="3">
    <source>
        <dbReference type="Proteomes" id="UP000305674"/>
    </source>
</evidence>
<proteinExistence type="predicted"/>
<feature type="transmembrane region" description="Helical" evidence="1">
    <location>
        <begin position="105"/>
        <end position="124"/>
    </location>
</feature>
<keyword evidence="1" id="KW-1133">Transmembrane helix</keyword>
<keyword evidence="3" id="KW-1185">Reference proteome</keyword>
<keyword evidence="1" id="KW-0472">Membrane</keyword>
<protein>
    <submittedName>
        <fullName evidence="2">Uncharacterized protein</fullName>
    </submittedName>
</protein>
<dbReference type="RefSeq" id="WP_136852816.1">
    <property type="nucleotide sequence ID" value="NZ_SWCI01000004.1"/>
</dbReference>
<comment type="caution">
    <text evidence="2">The sequence shown here is derived from an EMBL/GenBank/DDBJ whole genome shotgun (WGS) entry which is preliminary data.</text>
</comment>
<dbReference type="Proteomes" id="UP000305674">
    <property type="component" value="Unassembled WGS sequence"/>
</dbReference>
<feature type="transmembrane region" description="Helical" evidence="1">
    <location>
        <begin position="68"/>
        <end position="85"/>
    </location>
</feature>
<sequence>MIIFKLVSLWLLMALGAVLNGGVRQRWLSTALGEVRAQRVSGAVLMSWVALVICGLLPWLALASVAQALLVGAAWLLMTLLFELAMNRGELGALRRQLTPGGSDLMWLVLLETLLLPPMWVLSLSG</sequence>
<organism evidence="2 3">
    <name type="scientific">Ferrimonas sediminicola</name>
    <dbReference type="NCBI Taxonomy" id="2569538"/>
    <lineage>
        <taxon>Bacteria</taxon>
        <taxon>Pseudomonadati</taxon>
        <taxon>Pseudomonadota</taxon>
        <taxon>Gammaproteobacteria</taxon>
        <taxon>Alteromonadales</taxon>
        <taxon>Ferrimonadaceae</taxon>
        <taxon>Ferrimonas</taxon>
    </lineage>
</organism>
<dbReference type="OrthoDB" id="5801246at2"/>
<dbReference type="AlphaFoldDB" id="A0A4U1BED2"/>
<evidence type="ECO:0000313" key="2">
    <source>
        <dbReference type="EMBL" id="TKB49396.1"/>
    </source>
</evidence>
<accession>A0A4U1BED2</accession>
<name>A0A4U1BED2_9GAMM</name>
<gene>
    <name evidence="2" type="ORF">FCL40_08670</name>
</gene>
<keyword evidence="1" id="KW-0812">Transmembrane</keyword>
<dbReference type="EMBL" id="SWCI01000004">
    <property type="protein sequence ID" value="TKB49396.1"/>
    <property type="molecule type" value="Genomic_DNA"/>
</dbReference>
<evidence type="ECO:0000256" key="1">
    <source>
        <dbReference type="SAM" id="Phobius"/>
    </source>
</evidence>
<feature type="transmembrane region" description="Helical" evidence="1">
    <location>
        <begin position="40"/>
        <end position="61"/>
    </location>
</feature>
<reference evidence="2 3" key="1">
    <citation type="submission" date="2019-04" db="EMBL/GenBank/DDBJ databases">
        <authorList>
            <person name="Hwang J.C."/>
        </authorList>
    </citation>
    <scope>NUCLEOTIDE SEQUENCE [LARGE SCALE GENOMIC DNA]</scope>
    <source>
        <strain evidence="2 3">IMCC35001</strain>
    </source>
</reference>